<dbReference type="NCBIfam" id="TIGR01256">
    <property type="entry name" value="modA"/>
    <property type="match status" value="1"/>
</dbReference>
<keyword evidence="2 5" id="KW-0500">Molybdenum</keyword>
<comment type="caution">
    <text evidence="7">The sequence shown here is derived from an EMBL/GenBank/DDBJ whole genome shotgun (WGS) entry which is preliminary data.</text>
</comment>
<reference evidence="7" key="1">
    <citation type="journal article" date="2021" name="PeerJ">
        <title>Extensive microbial diversity within the chicken gut microbiome revealed by metagenomics and culture.</title>
        <authorList>
            <person name="Gilroy R."/>
            <person name="Ravi A."/>
            <person name="Getino M."/>
            <person name="Pursley I."/>
            <person name="Horton D.L."/>
            <person name="Alikhan N.F."/>
            <person name="Baker D."/>
            <person name="Gharbi K."/>
            <person name="Hall N."/>
            <person name="Watson M."/>
            <person name="Adriaenssens E.M."/>
            <person name="Foster-Nyarko E."/>
            <person name="Jarju S."/>
            <person name="Secka A."/>
            <person name="Antonio M."/>
            <person name="Oren A."/>
            <person name="Chaudhuri R.R."/>
            <person name="La Ragione R."/>
            <person name="Hildebrand F."/>
            <person name="Pallen M.J."/>
        </authorList>
    </citation>
    <scope>NUCLEOTIDE SEQUENCE</scope>
    <source>
        <strain evidence="7">ChiSxjej3B15-1167</strain>
    </source>
</reference>
<feature type="binding site" evidence="5">
    <location>
        <position position="62"/>
    </location>
    <ligand>
        <name>molybdate</name>
        <dbReference type="ChEBI" id="CHEBI:36264"/>
    </ligand>
</feature>
<dbReference type="InterPro" id="IPR005950">
    <property type="entry name" value="ModA"/>
</dbReference>
<organism evidence="7 8">
    <name type="scientific">Candidatus Anaerobutyricum stercoripullorum</name>
    <dbReference type="NCBI Taxonomy" id="2838456"/>
    <lineage>
        <taxon>Bacteria</taxon>
        <taxon>Bacillati</taxon>
        <taxon>Bacillota</taxon>
        <taxon>Clostridia</taxon>
        <taxon>Lachnospirales</taxon>
        <taxon>Lachnospiraceae</taxon>
        <taxon>Anaerobutyricum</taxon>
    </lineage>
</organism>
<feature type="compositionally biased region" description="Low complexity" evidence="6">
    <location>
        <begin position="31"/>
        <end position="45"/>
    </location>
</feature>
<dbReference type="GO" id="GO:0030973">
    <property type="term" value="F:molybdate ion binding"/>
    <property type="evidence" value="ECO:0007669"/>
    <property type="project" value="UniProtKB-ARBA"/>
</dbReference>
<dbReference type="GO" id="GO:1901359">
    <property type="term" value="F:tungstate binding"/>
    <property type="evidence" value="ECO:0007669"/>
    <property type="project" value="UniProtKB-ARBA"/>
</dbReference>
<dbReference type="AlphaFoldDB" id="A0A9D1X4Z8"/>
<dbReference type="SUPFAM" id="SSF53850">
    <property type="entry name" value="Periplasmic binding protein-like II"/>
    <property type="match status" value="1"/>
</dbReference>
<evidence type="ECO:0000256" key="5">
    <source>
        <dbReference type="PIRSR" id="PIRSR004846-1"/>
    </source>
</evidence>
<accession>A0A9D1X4Z8</accession>
<sequence>MTFALGAALIMGMAGCGPAGSDSGSGQDANETSGTEAAREGATAAQAAAGEETTLLIAAAASLEAVFEDQLIPMFEEANPGIQVEGTYASSGDLQQQIESGLEADLFMSAATSNMDTLVEEGLVDQASVVNLLKNDVVLIVPEGVESNVTGFEDLANADVVAIGDPESVPAGKYAQEILTGLGIYDQVAEKASFGNSVTEVLTWVAEGSADAGIVYSTDALTENSNGDDKKVTVLATADDSMMETPVIYPVGITTSTTRKEAAQTLEDFLQSEEAMNVFVEAGFTANK</sequence>
<evidence type="ECO:0000256" key="1">
    <source>
        <dbReference type="ARBA" id="ARBA00009175"/>
    </source>
</evidence>
<evidence type="ECO:0000256" key="3">
    <source>
        <dbReference type="ARBA" id="ARBA00022723"/>
    </source>
</evidence>
<reference evidence="7" key="2">
    <citation type="submission" date="2021-04" db="EMBL/GenBank/DDBJ databases">
        <authorList>
            <person name="Gilroy R."/>
        </authorList>
    </citation>
    <scope>NUCLEOTIDE SEQUENCE</scope>
    <source>
        <strain evidence="7">ChiSxjej3B15-1167</strain>
    </source>
</reference>
<evidence type="ECO:0000313" key="8">
    <source>
        <dbReference type="Proteomes" id="UP000886805"/>
    </source>
</evidence>
<keyword evidence="4" id="KW-0732">Signal</keyword>
<comment type="similarity">
    <text evidence="1">Belongs to the bacterial solute-binding protein ModA family.</text>
</comment>
<dbReference type="GO" id="GO:0015689">
    <property type="term" value="P:molybdate ion transport"/>
    <property type="evidence" value="ECO:0007669"/>
    <property type="project" value="InterPro"/>
</dbReference>
<evidence type="ECO:0000256" key="4">
    <source>
        <dbReference type="ARBA" id="ARBA00022729"/>
    </source>
</evidence>
<evidence type="ECO:0000256" key="6">
    <source>
        <dbReference type="SAM" id="MobiDB-lite"/>
    </source>
</evidence>
<feature type="binding site" evidence="5">
    <location>
        <position position="171"/>
    </location>
    <ligand>
        <name>molybdate</name>
        <dbReference type="ChEBI" id="CHEBI:36264"/>
    </ligand>
</feature>
<dbReference type="FunFam" id="3.40.190.10:FF:000035">
    <property type="entry name" value="Molybdate ABC transporter substrate-binding protein"/>
    <property type="match status" value="1"/>
</dbReference>
<evidence type="ECO:0000256" key="2">
    <source>
        <dbReference type="ARBA" id="ARBA00022505"/>
    </source>
</evidence>
<protein>
    <submittedName>
        <fullName evidence="7">Molybdate ABC transporter substrate-binding protein</fullName>
    </submittedName>
</protein>
<name>A0A9D1X4Z8_9FIRM</name>
<dbReference type="Pfam" id="PF13531">
    <property type="entry name" value="SBP_bac_11"/>
    <property type="match status" value="1"/>
</dbReference>
<feature type="binding site" evidence="5">
    <location>
        <position position="216"/>
    </location>
    <ligand>
        <name>molybdate</name>
        <dbReference type="ChEBI" id="CHEBI:36264"/>
    </ligand>
</feature>
<feature type="binding site" evidence="5">
    <location>
        <position position="198"/>
    </location>
    <ligand>
        <name>molybdate</name>
        <dbReference type="ChEBI" id="CHEBI:36264"/>
    </ligand>
</feature>
<evidence type="ECO:0000313" key="7">
    <source>
        <dbReference type="EMBL" id="HIX72962.1"/>
    </source>
</evidence>
<dbReference type="Gene3D" id="3.40.190.10">
    <property type="entry name" value="Periplasmic binding protein-like II"/>
    <property type="match status" value="2"/>
</dbReference>
<dbReference type="InterPro" id="IPR050682">
    <property type="entry name" value="ModA/WtpA"/>
</dbReference>
<dbReference type="PANTHER" id="PTHR30632:SF0">
    <property type="entry name" value="SULFATE-BINDING PROTEIN"/>
    <property type="match status" value="1"/>
</dbReference>
<keyword evidence="3 5" id="KW-0479">Metal-binding</keyword>
<proteinExistence type="inferred from homology"/>
<feature type="binding site" evidence="5">
    <location>
        <position position="91"/>
    </location>
    <ligand>
        <name>molybdate</name>
        <dbReference type="ChEBI" id="CHEBI:36264"/>
    </ligand>
</feature>
<dbReference type="EMBL" id="DXEQ01000238">
    <property type="protein sequence ID" value="HIX72962.1"/>
    <property type="molecule type" value="Genomic_DNA"/>
</dbReference>
<dbReference type="PIRSF" id="PIRSF004846">
    <property type="entry name" value="ModA"/>
    <property type="match status" value="1"/>
</dbReference>
<gene>
    <name evidence="7" type="primary">modA</name>
    <name evidence="7" type="ORF">H9849_08070</name>
</gene>
<dbReference type="GO" id="GO:0046872">
    <property type="term" value="F:metal ion binding"/>
    <property type="evidence" value="ECO:0007669"/>
    <property type="project" value="UniProtKB-KW"/>
</dbReference>
<dbReference type="Proteomes" id="UP000886805">
    <property type="component" value="Unassembled WGS sequence"/>
</dbReference>
<feature type="region of interest" description="Disordered" evidence="6">
    <location>
        <begin position="19"/>
        <end position="45"/>
    </location>
</feature>
<dbReference type="PANTHER" id="PTHR30632">
    <property type="entry name" value="MOLYBDATE-BINDING PERIPLASMIC PROTEIN"/>
    <property type="match status" value="1"/>
</dbReference>